<dbReference type="RefSeq" id="WP_166844622.1">
    <property type="nucleotide sequence ID" value="NZ_JAAONY010000002.1"/>
</dbReference>
<organism evidence="1 2">
    <name type="scientific">Pseudoteredinibacter isoporae</name>
    <dbReference type="NCBI Taxonomy" id="570281"/>
    <lineage>
        <taxon>Bacteria</taxon>
        <taxon>Pseudomonadati</taxon>
        <taxon>Pseudomonadota</taxon>
        <taxon>Gammaproteobacteria</taxon>
        <taxon>Cellvibrionales</taxon>
        <taxon>Cellvibrionaceae</taxon>
        <taxon>Pseudoteredinibacter</taxon>
    </lineage>
</organism>
<evidence type="ECO:0000313" key="2">
    <source>
        <dbReference type="Proteomes" id="UP000528457"/>
    </source>
</evidence>
<reference evidence="1 2" key="1">
    <citation type="submission" date="2020-08" db="EMBL/GenBank/DDBJ databases">
        <title>Genomic Encyclopedia of Type Strains, Phase IV (KMG-IV): sequencing the most valuable type-strain genomes for metagenomic binning, comparative biology and taxonomic classification.</title>
        <authorList>
            <person name="Goeker M."/>
        </authorList>
    </citation>
    <scope>NUCLEOTIDE SEQUENCE [LARGE SCALE GENOMIC DNA]</scope>
    <source>
        <strain evidence="1 2">DSM 22368</strain>
    </source>
</reference>
<keyword evidence="2" id="KW-1185">Reference proteome</keyword>
<name>A0A7X0JUR1_9GAMM</name>
<sequence length="372" mass="41135">MIHAPPLFKIHAQAPIDISGELNVDHSVSGKNLDINYSPKSKVYEGKPRVVVAGRIAFIANPEGEFSWGVKASIGAGVGARIRYQFGGLVDEKFVNDHLGPRVVSHSKILKKQADYSLVGLGKIDGKLNLNSKIGVRVWGVGSLTLGPDLEVFKNIDVETVPEYALFRDYYGSNRFQLKEFSSGVKGFLGYKAKVKFPFIDELPISDRFELSKVNFYKLPQLDVGVDNKCTDIKYSLDGKIEENSIGWVGLTGGRKIRFGPSGSRHWTFPADSTITHVMASAYGELGPVSKRHIVRNVVPQEGNFVYVADAWGTRYQAKTPDALCRKIGAAEISDEWVLMSTGDWACYWAFGGSPDDDLDGRVYYGRERVCL</sequence>
<accession>A0A7X0JUR1</accession>
<dbReference type="EMBL" id="JACHHT010000002">
    <property type="protein sequence ID" value="MBB6521741.1"/>
    <property type="molecule type" value="Genomic_DNA"/>
</dbReference>
<gene>
    <name evidence="1" type="ORF">HNR48_002026</name>
</gene>
<proteinExistence type="predicted"/>
<evidence type="ECO:0000313" key="1">
    <source>
        <dbReference type="EMBL" id="MBB6521741.1"/>
    </source>
</evidence>
<dbReference type="AlphaFoldDB" id="A0A7X0JUR1"/>
<protein>
    <submittedName>
        <fullName evidence="1">Uncharacterized protein</fullName>
    </submittedName>
</protein>
<dbReference type="Proteomes" id="UP000528457">
    <property type="component" value="Unassembled WGS sequence"/>
</dbReference>
<dbReference type="InParanoid" id="A0A7X0JUR1"/>
<comment type="caution">
    <text evidence="1">The sequence shown here is derived from an EMBL/GenBank/DDBJ whole genome shotgun (WGS) entry which is preliminary data.</text>
</comment>